<accession>A0A9X2X7K1</accession>
<dbReference type="Gene3D" id="1.10.530.10">
    <property type="match status" value="1"/>
</dbReference>
<evidence type="ECO:0000313" key="4">
    <source>
        <dbReference type="Proteomes" id="UP001149009"/>
    </source>
</evidence>
<dbReference type="Proteomes" id="UP001149009">
    <property type="component" value="Unassembled WGS sequence"/>
</dbReference>
<feature type="domain" description="Transglycosylase SLT" evidence="2">
    <location>
        <begin position="4"/>
        <end position="189"/>
    </location>
</feature>
<dbReference type="CDD" id="cd00442">
    <property type="entry name" value="Lyz-like"/>
    <property type="match status" value="1"/>
</dbReference>
<protein>
    <submittedName>
        <fullName evidence="3">Transglycosylase SLT domain-containing protein</fullName>
    </submittedName>
</protein>
<comment type="caution">
    <text evidence="3">The sequence shown here is derived from an EMBL/GenBank/DDBJ whole genome shotgun (WGS) entry which is preliminary data.</text>
</comment>
<feature type="signal peptide" evidence="1">
    <location>
        <begin position="1"/>
        <end position="18"/>
    </location>
</feature>
<dbReference type="Pfam" id="PF19489">
    <property type="entry name" value="SLT_4"/>
    <property type="match status" value="1"/>
</dbReference>
<evidence type="ECO:0000313" key="3">
    <source>
        <dbReference type="EMBL" id="MCT8989994.1"/>
    </source>
</evidence>
<dbReference type="EMBL" id="JAODNV010000007">
    <property type="protein sequence ID" value="MCT8989994.1"/>
    <property type="molecule type" value="Genomic_DNA"/>
</dbReference>
<keyword evidence="4" id="KW-1185">Reference proteome</keyword>
<gene>
    <name evidence="3" type="ORF">NYR54_06750</name>
</gene>
<feature type="chain" id="PRO_5040804482" evidence="1">
    <location>
        <begin position="19"/>
        <end position="191"/>
    </location>
</feature>
<name>A0A9X2X7K1_9HYPH</name>
<sequence length="191" mass="21515">MRAVFLILLLALAGCATAPRNINNACAVFQQRDGWFNNWYNAAKRTERAYGVPVSVLMATIRVESGFKSNARPPRKKLLGFIPWKRPSSAYGYSQALDGTWQEYKRATGRYGARRSNFADAIDFVGWYHRRSHERNGIALNDAYNLYLAYYSGHSGYANGSWKGNPAIQRAAQKAASMAQTYDAQIRSCRL</sequence>
<dbReference type="InterPro" id="IPR023346">
    <property type="entry name" value="Lysozyme-like_dom_sf"/>
</dbReference>
<evidence type="ECO:0000256" key="1">
    <source>
        <dbReference type="SAM" id="SignalP"/>
    </source>
</evidence>
<dbReference type="AlphaFoldDB" id="A0A9X2X7K1"/>
<proteinExistence type="predicted"/>
<dbReference type="InterPro" id="IPR045795">
    <property type="entry name" value="SLT_4"/>
</dbReference>
<reference evidence="3" key="1">
    <citation type="submission" date="2022-08" db="EMBL/GenBank/DDBJ databases">
        <title>Chelativorans sichuanense sp. nov., a paraffin oil-degrading bacterium isolated from a mixture of oil-based drill cuttings and paddy soil.</title>
        <authorList>
            <person name="Yu J."/>
            <person name="Liu H."/>
            <person name="Chen Q."/>
        </authorList>
    </citation>
    <scope>NUCLEOTIDE SEQUENCE</scope>
    <source>
        <strain evidence="3">SCAU 2101</strain>
    </source>
</reference>
<dbReference type="PROSITE" id="PS51257">
    <property type="entry name" value="PROKAR_LIPOPROTEIN"/>
    <property type="match status" value="1"/>
</dbReference>
<evidence type="ECO:0000259" key="2">
    <source>
        <dbReference type="Pfam" id="PF19489"/>
    </source>
</evidence>
<keyword evidence="1" id="KW-0732">Signal</keyword>
<dbReference type="SUPFAM" id="SSF53955">
    <property type="entry name" value="Lysozyme-like"/>
    <property type="match status" value="1"/>
</dbReference>
<dbReference type="RefSeq" id="WP_261514843.1">
    <property type="nucleotide sequence ID" value="NZ_JAODNV010000007.1"/>
</dbReference>
<organism evidence="3 4">
    <name type="scientific">Chelativorans petroleitrophicus</name>
    <dbReference type="NCBI Taxonomy" id="2975484"/>
    <lineage>
        <taxon>Bacteria</taxon>
        <taxon>Pseudomonadati</taxon>
        <taxon>Pseudomonadota</taxon>
        <taxon>Alphaproteobacteria</taxon>
        <taxon>Hyphomicrobiales</taxon>
        <taxon>Phyllobacteriaceae</taxon>
        <taxon>Chelativorans</taxon>
    </lineage>
</organism>